<keyword evidence="3" id="KW-0677">Repeat</keyword>
<dbReference type="Gene3D" id="1.10.8.430">
    <property type="entry name" value="Helical domain of apoptotic protease-activating factors"/>
    <property type="match status" value="1"/>
</dbReference>
<keyword evidence="4" id="KW-0547">Nucleotide-binding</keyword>
<proteinExistence type="inferred from homology"/>
<accession>A0ABC9DA90</accession>
<keyword evidence="5" id="KW-0611">Plant defense</keyword>
<dbReference type="Gene3D" id="1.20.5.4130">
    <property type="match status" value="1"/>
</dbReference>
<evidence type="ECO:0000256" key="3">
    <source>
        <dbReference type="ARBA" id="ARBA00022737"/>
    </source>
</evidence>
<reference evidence="11" key="1">
    <citation type="submission" date="2024-10" db="EMBL/GenBank/DDBJ databases">
        <authorList>
            <person name="Ryan C."/>
        </authorList>
    </citation>
    <scope>NUCLEOTIDE SEQUENCE [LARGE SCALE GENOMIC DNA]</scope>
</reference>
<dbReference type="PANTHER" id="PTHR23155">
    <property type="entry name" value="DISEASE RESISTANCE PROTEIN RP"/>
    <property type="match status" value="1"/>
</dbReference>
<feature type="domain" description="NB-ARC" evidence="7">
    <location>
        <begin position="185"/>
        <end position="359"/>
    </location>
</feature>
<dbReference type="InterPro" id="IPR027417">
    <property type="entry name" value="P-loop_NTPase"/>
</dbReference>
<dbReference type="GO" id="GO:0000166">
    <property type="term" value="F:nucleotide binding"/>
    <property type="evidence" value="ECO:0007669"/>
    <property type="project" value="UniProtKB-KW"/>
</dbReference>
<dbReference type="Proteomes" id="UP001497457">
    <property type="component" value="Chromosome 32b"/>
</dbReference>
<dbReference type="InterPro" id="IPR042197">
    <property type="entry name" value="Apaf_helical"/>
</dbReference>
<dbReference type="GO" id="GO:0009626">
    <property type="term" value="P:plant-type hypersensitive response"/>
    <property type="evidence" value="ECO:0007669"/>
    <property type="project" value="UniProtKB-ARBA"/>
</dbReference>
<dbReference type="EMBL" id="OZ075142">
    <property type="protein sequence ID" value="CAL5035040.1"/>
    <property type="molecule type" value="Genomic_DNA"/>
</dbReference>
<evidence type="ECO:0000259" key="9">
    <source>
        <dbReference type="Pfam" id="PF23559"/>
    </source>
</evidence>
<dbReference type="GO" id="GO:0042742">
    <property type="term" value="P:defense response to bacterium"/>
    <property type="evidence" value="ECO:0007669"/>
    <property type="project" value="UniProtKB-ARBA"/>
</dbReference>
<dbReference type="GO" id="GO:0002758">
    <property type="term" value="P:innate immune response-activating signaling pathway"/>
    <property type="evidence" value="ECO:0007669"/>
    <property type="project" value="UniProtKB-ARBA"/>
</dbReference>
<dbReference type="InterPro" id="IPR044974">
    <property type="entry name" value="Disease_R_plants"/>
</dbReference>
<dbReference type="Pfam" id="PF00931">
    <property type="entry name" value="NB-ARC"/>
    <property type="match status" value="1"/>
</dbReference>
<dbReference type="InterPro" id="IPR032675">
    <property type="entry name" value="LRR_dom_sf"/>
</dbReference>
<dbReference type="SUPFAM" id="SSF52540">
    <property type="entry name" value="P-loop containing nucleoside triphosphate hydrolases"/>
    <property type="match status" value="1"/>
</dbReference>
<dbReference type="InterPro" id="IPR055414">
    <property type="entry name" value="LRR_R13L4/SHOC2-like"/>
</dbReference>
<evidence type="ECO:0000313" key="11">
    <source>
        <dbReference type="EMBL" id="CAL5035040.1"/>
    </source>
</evidence>
<protein>
    <submittedName>
        <fullName evidence="11">Uncharacterized protein</fullName>
    </submittedName>
</protein>
<name>A0ABC9DA90_9POAL</name>
<evidence type="ECO:0000313" key="12">
    <source>
        <dbReference type="Proteomes" id="UP001497457"/>
    </source>
</evidence>
<keyword evidence="2" id="KW-0433">Leucine-rich repeat</keyword>
<evidence type="ECO:0000259" key="10">
    <source>
        <dbReference type="Pfam" id="PF23598"/>
    </source>
</evidence>
<dbReference type="InterPro" id="IPR036388">
    <property type="entry name" value="WH-like_DNA-bd_sf"/>
</dbReference>
<dbReference type="InterPro" id="IPR038005">
    <property type="entry name" value="RX-like_CC"/>
</dbReference>
<evidence type="ECO:0000256" key="1">
    <source>
        <dbReference type="ARBA" id="ARBA00008894"/>
    </source>
</evidence>
<keyword evidence="6" id="KW-0175">Coiled coil</keyword>
<feature type="domain" description="Disease resistance R13L4/SHOC-2-like LRR" evidence="10">
    <location>
        <begin position="570"/>
        <end position="670"/>
    </location>
</feature>
<dbReference type="Pfam" id="PF23559">
    <property type="entry name" value="WHD_DRP"/>
    <property type="match status" value="1"/>
</dbReference>
<feature type="domain" description="Disease resistance N-terminal" evidence="8">
    <location>
        <begin position="48"/>
        <end position="126"/>
    </location>
</feature>
<evidence type="ECO:0000259" key="7">
    <source>
        <dbReference type="Pfam" id="PF00931"/>
    </source>
</evidence>
<dbReference type="Pfam" id="PF23598">
    <property type="entry name" value="LRR_14"/>
    <property type="match status" value="2"/>
</dbReference>
<dbReference type="InterPro" id="IPR058922">
    <property type="entry name" value="WHD_DRP"/>
</dbReference>
<dbReference type="Gene3D" id="1.10.10.10">
    <property type="entry name" value="Winged helix-like DNA-binding domain superfamily/Winged helix DNA-binding domain"/>
    <property type="match status" value="1"/>
</dbReference>
<sequence length="1008" mass="113266">MHHYIATARKPHTVCADSQMKGVAEAIQILGLAKLVLDMVISLYKQVTPPRHEANLNDDLDFIKAEFEIMEAHLADAAEGNGYRSHVARTWVRQVRDLTYDVEDCFQEFIAHLERPPRSPSKQKPRKKVVDEIRSLKQKIKQSNMRYRDSFPVSASAAGAGHDPHKLLATIDSFASKPNLLIGRETEKSRIIQIVTKHGRIRQIIPIWGMGGIGKTVLAKSIYEDQVTIGMFQKFAWINLSHHSSEPDCVSSLIMQLQKADMRMKETLKKMDLKDLIEESNKLLRSGSYIVVLDNVSSINQWNFLKLLFQEEENASRIIVTTREKSVAEHCSTENIYKLEALSDDTALELFKTKVVMESSYFQGRPEMVKQAKCILDKCNGLPLAISSVGDFLATKPKTAPVWEKFNDQFSSELEKNPSLARLRMVLASHYEDLPHHLKFCFLYLSIFPKDQNMIRRRRLLRRWIAEGYASGTHNMSAEENGDDYFADLISRSIIQPSKSAAGSGVSVDYCHVHKLIHEISVSQSMKEKFSVVLGNRSSLYTQDTIRHLSISCSWKRDANELKSIGDMSQLRSLTVCGEWKTFLISENMRMLRVLDLEGTEGVMDHHVKQVTKFIHLKYLSLRGCSGIFWLPDSLGNLWDLQTLDVRGTSIIALPTTIVKLRKLQYLRAGYIPEDEQGRDPFDESAAMEGEDEMPKALNTALKWTVAIGALVAGLSRPQLVNNDTNREDVFNITCRNIFPILAWRLDKHGVEVPPGIGNLSCLQTLGVVNVGAKKFISAELGNVTQLRKLGVTGIKRENSPQLFSTIAKLTLLQSLSMRSEGETGLQGCLDGQSLLPGNLRSLKLYGNLVTFPTWISRLENLAKLTLRSTRLEQDAIQVLGKLPHLAILRLLSNSVVGQLWTTRMEQDVIQVIWKFPLLTSLYLDFLSNSAVAQTVLGLSFQRGDFPALVVLQLDGLPDLLCVEFEQGAASKLELLQVKGCTNIDVDGFSGLLFLQNLKEFSLKASNG</sequence>
<dbReference type="Pfam" id="PF18052">
    <property type="entry name" value="Rx_N"/>
    <property type="match status" value="1"/>
</dbReference>
<dbReference type="Gene3D" id="3.80.10.10">
    <property type="entry name" value="Ribonuclease Inhibitor"/>
    <property type="match status" value="2"/>
</dbReference>
<comment type="similarity">
    <text evidence="1">Belongs to the disease resistance NB-LRR family.</text>
</comment>
<dbReference type="InterPro" id="IPR002182">
    <property type="entry name" value="NB-ARC"/>
</dbReference>
<dbReference type="CDD" id="cd14798">
    <property type="entry name" value="RX-CC_like"/>
    <property type="match status" value="1"/>
</dbReference>
<dbReference type="PRINTS" id="PR00364">
    <property type="entry name" value="DISEASERSIST"/>
</dbReference>
<evidence type="ECO:0000256" key="6">
    <source>
        <dbReference type="ARBA" id="ARBA00023054"/>
    </source>
</evidence>
<dbReference type="SUPFAM" id="SSF52047">
    <property type="entry name" value="RNI-like"/>
    <property type="match status" value="1"/>
</dbReference>
<dbReference type="InterPro" id="IPR041118">
    <property type="entry name" value="Rx_N"/>
</dbReference>
<feature type="domain" description="Disease resistance protein winged helix" evidence="9">
    <location>
        <begin position="447"/>
        <end position="520"/>
    </location>
</feature>
<dbReference type="FunFam" id="1.10.10.10:FF:000322">
    <property type="entry name" value="Probable disease resistance protein At1g63360"/>
    <property type="match status" value="1"/>
</dbReference>
<feature type="domain" description="Disease resistance R13L4/SHOC-2-like LRR" evidence="10">
    <location>
        <begin position="750"/>
        <end position="896"/>
    </location>
</feature>
<dbReference type="Gene3D" id="3.40.50.300">
    <property type="entry name" value="P-loop containing nucleotide triphosphate hydrolases"/>
    <property type="match status" value="1"/>
</dbReference>
<gene>
    <name evidence="11" type="ORF">URODEC1_LOCUS83351</name>
</gene>
<evidence type="ECO:0000259" key="8">
    <source>
        <dbReference type="Pfam" id="PF18052"/>
    </source>
</evidence>
<dbReference type="AlphaFoldDB" id="A0ABC9DA90"/>
<evidence type="ECO:0000256" key="2">
    <source>
        <dbReference type="ARBA" id="ARBA00022614"/>
    </source>
</evidence>
<dbReference type="PANTHER" id="PTHR23155:SF1114">
    <property type="entry name" value="OS02G0475500 PROTEIN"/>
    <property type="match status" value="1"/>
</dbReference>
<organism evidence="11 12">
    <name type="scientific">Urochloa decumbens</name>
    <dbReference type="NCBI Taxonomy" id="240449"/>
    <lineage>
        <taxon>Eukaryota</taxon>
        <taxon>Viridiplantae</taxon>
        <taxon>Streptophyta</taxon>
        <taxon>Embryophyta</taxon>
        <taxon>Tracheophyta</taxon>
        <taxon>Spermatophyta</taxon>
        <taxon>Magnoliopsida</taxon>
        <taxon>Liliopsida</taxon>
        <taxon>Poales</taxon>
        <taxon>Poaceae</taxon>
        <taxon>PACMAD clade</taxon>
        <taxon>Panicoideae</taxon>
        <taxon>Panicodae</taxon>
        <taxon>Paniceae</taxon>
        <taxon>Melinidinae</taxon>
        <taxon>Urochloa</taxon>
    </lineage>
</organism>
<evidence type="ECO:0000256" key="5">
    <source>
        <dbReference type="ARBA" id="ARBA00022821"/>
    </source>
</evidence>
<evidence type="ECO:0000256" key="4">
    <source>
        <dbReference type="ARBA" id="ARBA00022741"/>
    </source>
</evidence>
<keyword evidence="12" id="KW-1185">Reference proteome</keyword>